<protein>
    <submittedName>
        <fullName evidence="2">Alpha/beta fold hydrolase</fullName>
    </submittedName>
</protein>
<dbReference type="GO" id="GO:0016787">
    <property type="term" value="F:hydrolase activity"/>
    <property type="evidence" value="ECO:0007669"/>
    <property type="project" value="UniProtKB-KW"/>
</dbReference>
<dbReference type="EMBL" id="WUFT01000017">
    <property type="protein sequence ID" value="NEJ73610.1"/>
    <property type="molecule type" value="Genomic_DNA"/>
</dbReference>
<evidence type="ECO:0000256" key="1">
    <source>
        <dbReference type="SAM" id="SignalP"/>
    </source>
</evidence>
<dbReference type="InterPro" id="IPR010297">
    <property type="entry name" value="DUF900_hydrolase"/>
</dbReference>
<dbReference type="PANTHER" id="PTHR36513:SF1">
    <property type="entry name" value="TRANSMEMBRANE PROTEIN"/>
    <property type="match status" value="1"/>
</dbReference>
<dbReference type="InterPro" id="IPR014586">
    <property type="entry name" value="UCP033909"/>
</dbReference>
<dbReference type="PROSITE" id="PS51257">
    <property type="entry name" value="PROKAR_LIPOPROTEIN"/>
    <property type="match status" value="1"/>
</dbReference>
<feature type="signal peptide" evidence="1">
    <location>
        <begin position="1"/>
        <end position="20"/>
    </location>
</feature>
<dbReference type="Proteomes" id="UP000471753">
    <property type="component" value="Unassembled WGS sequence"/>
</dbReference>
<dbReference type="Pfam" id="PF05990">
    <property type="entry name" value="DUF900"/>
    <property type="match status" value="1"/>
</dbReference>
<proteinExistence type="predicted"/>
<dbReference type="AlphaFoldDB" id="A0A7K3UIV1"/>
<comment type="caution">
    <text evidence="2">The sequence shown here is derived from an EMBL/GenBank/DDBJ whole genome shotgun (WGS) entry which is preliminary data.</text>
</comment>
<dbReference type="PANTHER" id="PTHR36513">
    <property type="entry name" value="ABC TRANSMEMBRANE TYPE-1 DOMAIN-CONTAINING PROTEIN"/>
    <property type="match status" value="1"/>
</dbReference>
<sequence>MRFGQVLLSCSLFATMAACAGRPEDVLLPVKEPILSTSKVDLLVATTRQTDVASGEMFSGERGKALSFANVVVSIPPGEAHKSGEVEWPKKTPGNPATDFVTVKAERLDLERARQWVRSDAAATPKRRVLVFVHGFNNRFDDAVFRSAQFVHDAGTPIVPVLFTWPSRGSIFAYGYDRESTNFSRDGLEQVLNLLAKDQTVAEITILAHSMGNWLTLETLRQMAIRDRRLPAKIKDVMLAAPDVDVDVFANEIDDMGSPRPNFTLLVSQDDRALALSRRLWGSTARLGAIDPTAEPYKTQLAAHNITVIDLTKRSSSDGLNHGKFASSPELVALIGGRLEDGQIIDDWHEGVGDRIFRESTDIGMSVGGIIGLGVAAPESVVDPTTREHLSSEVDELKGMLKDSVTNR</sequence>
<dbReference type="SUPFAM" id="SSF53474">
    <property type="entry name" value="alpha/beta-Hydrolases"/>
    <property type="match status" value="1"/>
</dbReference>
<gene>
    <name evidence="2" type="ORF">GR197_24235</name>
</gene>
<reference evidence="2 3" key="1">
    <citation type="submission" date="2019-12" db="EMBL/GenBank/DDBJ databases">
        <title>Rhizobium genotypes associated with high levels of biological nitrogen fixation by grain legumes in a temperate-maritime cropping system.</title>
        <authorList>
            <person name="Maluk M."/>
            <person name="Francesc Ferrando Molina F."/>
            <person name="Lopez Del Egido L."/>
            <person name="Lafos M."/>
            <person name="Langarica-Fuentes A."/>
            <person name="Gebre Yohannes G."/>
            <person name="Young M.W."/>
            <person name="Martin P."/>
            <person name="Gantlett R."/>
            <person name="Kenicer G."/>
            <person name="Hawes C."/>
            <person name="Begg G.S."/>
            <person name="Quilliam R.S."/>
            <person name="Squire G.R."/>
            <person name="Poole P.S."/>
            <person name="Young P.W."/>
            <person name="Iannetta P.M."/>
            <person name="James E.K."/>
        </authorList>
    </citation>
    <scope>NUCLEOTIDE SEQUENCE [LARGE SCALE GENOMIC DNA]</scope>
    <source>
        <strain evidence="2 3">JHI366</strain>
    </source>
</reference>
<evidence type="ECO:0000313" key="2">
    <source>
        <dbReference type="EMBL" id="NEJ73610.1"/>
    </source>
</evidence>
<dbReference type="Gene3D" id="3.40.50.1820">
    <property type="entry name" value="alpha/beta hydrolase"/>
    <property type="match status" value="1"/>
</dbReference>
<feature type="chain" id="PRO_5029883307" evidence="1">
    <location>
        <begin position="21"/>
        <end position="408"/>
    </location>
</feature>
<organism evidence="2 3">
    <name type="scientific">Rhizobium phaseoli</name>
    <dbReference type="NCBI Taxonomy" id="396"/>
    <lineage>
        <taxon>Bacteria</taxon>
        <taxon>Pseudomonadati</taxon>
        <taxon>Pseudomonadota</taxon>
        <taxon>Alphaproteobacteria</taxon>
        <taxon>Hyphomicrobiales</taxon>
        <taxon>Rhizobiaceae</taxon>
        <taxon>Rhizobium/Agrobacterium group</taxon>
        <taxon>Rhizobium</taxon>
    </lineage>
</organism>
<evidence type="ECO:0000313" key="3">
    <source>
        <dbReference type="Proteomes" id="UP000471753"/>
    </source>
</evidence>
<dbReference type="InterPro" id="IPR029058">
    <property type="entry name" value="AB_hydrolase_fold"/>
</dbReference>
<accession>A0A7K3UIV1</accession>
<name>A0A7K3UIV1_9HYPH</name>
<keyword evidence="1" id="KW-0732">Signal</keyword>
<keyword evidence="2" id="KW-0378">Hydrolase</keyword>
<dbReference type="PIRSF" id="PIRSF033909">
    <property type="entry name" value="UCP033909"/>
    <property type="match status" value="1"/>
</dbReference>